<dbReference type="InterPro" id="IPR000573">
    <property type="entry name" value="AconitaseA/IPMdHydase_ssu_swvl"/>
</dbReference>
<name>A0ABS5PM03_9FIRM</name>
<keyword evidence="2 4" id="KW-0456">Lyase</keyword>
<feature type="domain" description="Aconitase A/isopropylmalate dehydratase small subunit swivel" evidence="3">
    <location>
        <begin position="51"/>
        <end position="99"/>
    </location>
</feature>
<reference evidence="4 5" key="1">
    <citation type="submission" date="2021-05" db="EMBL/GenBank/DDBJ databases">
        <title>Fusibacter ferrireducens sp. nov., an anaerobic, sulfur- and Fe-reducing bacterium isolated from the mangrove sediment.</title>
        <authorList>
            <person name="Qiu D."/>
        </authorList>
    </citation>
    <scope>NUCLEOTIDE SEQUENCE [LARGE SCALE GENOMIC DNA]</scope>
    <source>
        <strain evidence="4 5">DSM 12116</strain>
    </source>
</reference>
<dbReference type="PANTHER" id="PTHR43345">
    <property type="entry name" value="3-ISOPROPYLMALATE DEHYDRATASE SMALL SUBUNIT 2-RELATED-RELATED"/>
    <property type="match status" value="1"/>
</dbReference>
<dbReference type="NCBIfam" id="TIGR02087">
    <property type="entry name" value="LEUD_arch"/>
    <property type="match status" value="1"/>
</dbReference>
<dbReference type="Gene3D" id="3.20.19.10">
    <property type="entry name" value="Aconitase, domain 4"/>
    <property type="match status" value="1"/>
</dbReference>
<dbReference type="PANTHER" id="PTHR43345:SF2">
    <property type="entry name" value="3-ISOPROPYLMALATE DEHYDRATASE SMALL SUBUNIT 1"/>
    <property type="match status" value="1"/>
</dbReference>
<dbReference type="InterPro" id="IPR011827">
    <property type="entry name" value="LeuD_type2/HacB/DmdB"/>
</dbReference>
<dbReference type="GO" id="GO:0003861">
    <property type="term" value="F:3-isopropylmalate dehydratase activity"/>
    <property type="evidence" value="ECO:0007669"/>
    <property type="project" value="UniProtKB-EC"/>
</dbReference>
<comment type="similarity">
    <text evidence="1">Belongs to the LeuD family. LeuD type 2 subfamily.</text>
</comment>
<sequence length="168" mass="18398">MSQKAIKFGDNIDTDQIIGSQHLSLPNIEEMSVYTFEHHPRFAADFVKGDAVVGEENFGCGSSREQAPAVLKALGVSAVIAKSFARIFFRNAINLGLPLIECPEADRITHLDVLVIDQAQGKIINQTKGESYAIVPMTGFLKEVLEAGGIAPYKKMKRDEAKHSHPSF</sequence>
<comment type="caution">
    <text evidence="4">The sequence shown here is derived from an EMBL/GenBank/DDBJ whole genome shotgun (WGS) entry which is preliminary data.</text>
</comment>
<dbReference type="EMBL" id="JAHBCL010000007">
    <property type="protein sequence ID" value="MBS7526083.1"/>
    <property type="molecule type" value="Genomic_DNA"/>
</dbReference>
<dbReference type="RefSeq" id="WP_213235868.1">
    <property type="nucleotide sequence ID" value="NZ_JAHBCL010000007.1"/>
</dbReference>
<evidence type="ECO:0000313" key="5">
    <source>
        <dbReference type="Proteomes" id="UP000746471"/>
    </source>
</evidence>
<dbReference type="InterPro" id="IPR015928">
    <property type="entry name" value="Aconitase/3IPM_dehydase_swvl"/>
</dbReference>
<protein>
    <submittedName>
        <fullName evidence="4">3-isopropylmalate dehydratase small subunit</fullName>
        <ecNumber evidence="4">4.2.1.33</ecNumber>
    </submittedName>
</protein>
<dbReference type="InterPro" id="IPR033940">
    <property type="entry name" value="IPMI_Swivel"/>
</dbReference>
<evidence type="ECO:0000259" key="3">
    <source>
        <dbReference type="Pfam" id="PF00694"/>
    </source>
</evidence>
<proteinExistence type="inferred from homology"/>
<organism evidence="4 5">
    <name type="scientific">Fusibacter paucivorans</name>
    <dbReference type="NCBI Taxonomy" id="76009"/>
    <lineage>
        <taxon>Bacteria</taxon>
        <taxon>Bacillati</taxon>
        <taxon>Bacillota</taxon>
        <taxon>Clostridia</taxon>
        <taxon>Eubacteriales</taxon>
        <taxon>Eubacteriales Family XII. Incertae Sedis</taxon>
        <taxon>Fusibacter</taxon>
    </lineage>
</organism>
<accession>A0ABS5PM03</accession>
<keyword evidence="5" id="KW-1185">Reference proteome</keyword>
<gene>
    <name evidence="4" type="primary">leuD</name>
    <name evidence="4" type="ORF">KHM83_05305</name>
</gene>
<dbReference type="Proteomes" id="UP000746471">
    <property type="component" value="Unassembled WGS sequence"/>
</dbReference>
<evidence type="ECO:0000256" key="1">
    <source>
        <dbReference type="ARBA" id="ARBA00009869"/>
    </source>
</evidence>
<dbReference type="Pfam" id="PF00694">
    <property type="entry name" value="Aconitase_C"/>
    <property type="match status" value="1"/>
</dbReference>
<dbReference type="CDD" id="cd01577">
    <property type="entry name" value="IPMI_Swivel"/>
    <property type="match status" value="1"/>
</dbReference>
<dbReference type="InterPro" id="IPR050075">
    <property type="entry name" value="LeuD"/>
</dbReference>
<evidence type="ECO:0000313" key="4">
    <source>
        <dbReference type="EMBL" id="MBS7526083.1"/>
    </source>
</evidence>
<dbReference type="EC" id="4.2.1.33" evidence="4"/>
<dbReference type="SUPFAM" id="SSF52016">
    <property type="entry name" value="LeuD/IlvD-like"/>
    <property type="match status" value="1"/>
</dbReference>
<evidence type="ECO:0000256" key="2">
    <source>
        <dbReference type="ARBA" id="ARBA00023239"/>
    </source>
</evidence>